<evidence type="ECO:0000313" key="2">
    <source>
        <dbReference type="Proteomes" id="UP000247409"/>
    </source>
</evidence>
<name>A0A2V3IUR8_9FLOR</name>
<sequence>MLRLRSFYNVRPATDKPRGPCQLKAAKGGYSNFGSTINPAREYQRGQQFVVKYHRNNHGPGGFIRLSLVTLKDAMSKNVHTRNAFHYSCWGAFLKQAGPNELSTDRFGFNFVGNDGELHSAPRAYYQSFATVPRCVPDGVYILGWVWFGGTSLGPIKDNRPRRPDNRGFFSDYWACSYVRIKGGASLTSSCDPVFVNDMMQFSTDGCMAGNDSPGVCSYEPCISEGFYRKPQPFKDGSKPPSLTPSLFQ</sequence>
<protein>
    <submittedName>
        <fullName evidence="1">Uncharacterized protein</fullName>
    </submittedName>
</protein>
<dbReference type="OrthoDB" id="4046at2759"/>
<dbReference type="Proteomes" id="UP000247409">
    <property type="component" value="Unassembled WGS sequence"/>
</dbReference>
<comment type="caution">
    <text evidence="1">The sequence shown here is derived from an EMBL/GenBank/DDBJ whole genome shotgun (WGS) entry which is preliminary data.</text>
</comment>
<dbReference type="EMBL" id="NBIV01000079">
    <property type="protein sequence ID" value="PXF44880.1"/>
    <property type="molecule type" value="Genomic_DNA"/>
</dbReference>
<accession>A0A2V3IUR8</accession>
<evidence type="ECO:0000313" key="1">
    <source>
        <dbReference type="EMBL" id="PXF44880.1"/>
    </source>
</evidence>
<gene>
    <name evidence="1" type="ORF">BWQ96_05370</name>
</gene>
<reference evidence="1 2" key="1">
    <citation type="journal article" date="2018" name="Mol. Biol. Evol.">
        <title>Analysis of the draft genome of the red seaweed Gracilariopsis chorda provides insights into genome size evolution in Rhodophyta.</title>
        <authorList>
            <person name="Lee J."/>
            <person name="Yang E.C."/>
            <person name="Graf L."/>
            <person name="Yang J.H."/>
            <person name="Qiu H."/>
            <person name="Zel Zion U."/>
            <person name="Chan C.X."/>
            <person name="Stephens T.G."/>
            <person name="Weber A.P.M."/>
            <person name="Boo G.H."/>
            <person name="Boo S.M."/>
            <person name="Kim K.M."/>
            <person name="Shin Y."/>
            <person name="Jung M."/>
            <person name="Lee S.J."/>
            <person name="Yim H.S."/>
            <person name="Lee J.H."/>
            <person name="Bhattacharya D."/>
            <person name="Yoon H.S."/>
        </authorList>
    </citation>
    <scope>NUCLEOTIDE SEQUENCE [LARGE SCALE GENOMIC DNA]</scope>
    <source>
        <strain evidence="1 2">SKKU-2015</strain>
        <tissue evidence="1">Whole body</tissue>
    </source>
</reference>
<keyword evidence="2" id="KW-1185">Reference proteome</keyword>
<proteinExistence type="predicted"/>
<dbReference type="AlphaFoldDB" id="A0A2V3IUR8"/>
<organism evidence="1 2">
    <name type="scientific">Gracilariopsis chorda</name>
    <dbReference type="NCBI Taxonomy" id="448386"/>
    <lineage>
        <taxon>Eukaryota</taxon>
        <taxon>Rhodophyta</taxon>
        <taxon>Florideophyceae</taxon>
        <taxon>Rhodymeniophycidae</taxon>
        <taxon>Gracilariales</taxon>
        <taxon>Gracilariaceae</taxon>
        <taxon>Gracilariopsis</taxon>
    </lineage>
</organism>